<dbReference type="AlphaFoldDB" id="A0AAN9JGQ2"/>
<evidence type="ECO:0000313" key="2">
    <source>
        <dbReference type="EMBL" id="KAK7298825.1"/>
    </source>
</evidence>
<sequence length="164" mass="18148">MFGFGKLAGRGLVRSAPPAAQVDLSASRSGREANVPSDTTAHGQASDLHLPQVPSVSFSSGGRGSVVLLAFLHVVALAYRRVLQYIQYSIFFDSCLGEERSLFEFEVVTLREPPGRDPSLLFYFHPYIWYVESLVKSTLLDRVCFNFTLDSCRVARLTSGRVNL</sequence>
<evidence type="ECO:0000256" key="1">
    <source>
        <dbReference type="SAM" id="MobiDB-lite"/>
    </source>
</evidence>
<comment type="caution">
    <text evidence="2">The sequence shown here is derived from an EMBL/GenBank/DDBJ whole genome shotgun (WGS) entry which is preliminary data.</text>
</comment>
<gene>
    <name evidence="2" type="ORF">VNO77_46370</name>
</gene>
<proteinExistence type="predicted"/>
<name>A0AAN9JGQ2_CANGL</name>
<keyword evidence="3" id="KW-1185">Reference proteome</keyword>
<protein>
    <submittedName>
        <fullName evidence="2">Uncharacterized protein</fullName>
    </submittedName>
</protein>
<dbReference type="EMBL" id="JAYMYQ010000024">
    <property type="protein sequence ID" value="KAK7298825.1"/>
    <property type="molecule type" value="Genomic_DNA"/>
</dbReference>
<feature type="region of interest" description="Disordered" evidence="1">
    <location>
        <begin position="23"/>
        <end position="45"/>
    </location>
</feature>
<accession>A0AAN9JGQ2</accession>
<dbReference type="Proteomes" id="UP001367508">
    <property type="component" value="Unassembled WGS sequence"/>
</dbReference>
<evidence type="ECO:0000313" key="3">
    <source>
        <dbReference type="Proteomes" id="UP001367508"/>
    </source>
</evidence>
<organism evidence="2 3">
    <name type="scientific">Canavalia gladiata</name>
    <name type="common">Sword bean</name>
    <name type="synonym">Dolichos gladiatus</name>
    <dbReference type="NCBI Taxonomy" id="3824"/>
    <lineage>
        <taxon>Eukaryota</taxon>
        <taxon>Viridiplantae</taxon>
        <taxon>Streptophyta</taxon>
        <taxon>Embryophyta</taxon>
        <taxon>Tracheophyta</taxon>
        <taxon>Spermatophyta</taxon>
        <taxon>Magnoliopsida</taxon>
        <taxon>eudicotyledons</taxon>
        <taxon>Gunneridae</taxon>
        <taxon>Pentapetalae</taxon>
        <taxon>rosids</taxon>
        <taxon>fabids</taxon>
        <taxon>Fabales</taxon>
        <taxon>Fabaceae</taxon>
        <taxon>Papilionoideae</taxon>
        <taxon>50 kb inversion clade</taxon>
        <taxon>NPAAA clade</taxon>
        <taxon>indigoferoid/millettioid clade</taxon>
        <taxon>Phaseoleae</taxon>
        <taxon>Canavalia</taxon>
    </lineage>
</organism>
<reference evidence="2 3" key="1">
    <citation type="submission" date="2024-01" db="EMBL/GenBank/DDBJ databases">
        <title>The genomes of 5 underutilized Papilionoideae crops provide insights into root nodulation and disease resistanc.</title>
        <authorList>
            <person name="Jiang F."/>
        </authorList>
    </citation>
    <scope>NUCLEOTIDE SEQUENCE [LARGE SCALE GENOMIC DNA]</scope>
    <source>
        <strain evidence="2">LVBAO_FW01</strain>
        <tissue evidence="2">Leaves</tissue>
    </source>
</reference>